<dbReference type="OrthoDB" id="7051241at2"/>
<evidence type="ECO:0000256" key="7">
    <source>
        <dbReference type="ARBA" id="ARBA00023237"/>
    </source>
</evidence>
<accession>A0A1L6JG07</accession>
<evidence type="ECO:0000256" key="1">
    <source>
        <dbReference type="ARBA" id="ARBA00004571"/>
    </source>
</evidence>
<dbReference type="PANTHER" id="PTHR47234:SF3">
    <property type="entry name" value="SECRETIN_TONB SHORT N-TERMINAL DOMAIN-CONTAINING PROTEIN"/>
    <property type="match status" value="1"/>
</dbReference>
<proteinExistence type="inferred from homology"/>
<dbReference type="Gene3D" id="2.40.170.20">
    <property type="entry name" value="TonB-dependent receptor, beta-barrel domain"/>
    <property type="match status" value="1"/>
</dbReference>
<dbReference type="InterPro" id="IPR037066">
    <property type="entry name" value="Plug_dom_sf"/>
</dbReference>
<keyword evidence="6 8" id="KW-0472">Membrane</keyword>
<evidence type="ECO:0000256" key="9">
    <source>
        <dbReference type="RuleBase" id="RU003357"/>
    </source>
</evidence>
<keyword evidence="7 8" id="KW-0998">Cell outer membrane</keyword>
<keyword evidence="4 8" id="KW-0812">Transmembrane</keyword>
<evidence type="ECO:0000259" key="10">
    <source>
        <dbReference type="Pfam" id="PF00593"/>
    </source>
</evidence>
<reference evidence="14" key="2">
    <citation type="submission" date="2016-12" db="EMBL/GenBank/DDBJ databases">
        <title>Whole genome sequencing of Sphingomonas sp. ABOJV.</title>
        <authorList>
            <person name="Conlan S."/>
            <person name="Thomas P.J."/>
            <person name="Mullikin J."/>
            <person name="Palmore T.N."/>
            <person name="Frank K.M."/>
            <person name="Segre J.A."/>
        </authorList>
    </citation>
    <scope>NUCLEOTIDE SEQUENCE [LARGE SCALE GENOMIC DNA]</scope>
    <source>
        <strain evidence="14">ABOJV</strain>
    </source>
</reference>
<reference evidence="13 15" key="3">
    <citation type="submission" date="2018-07" db="EMBL/GenBank/DDBJ databases">
        <title>Genomic and Epidemiologic Investigation of an Indolent Hospital Outbreak.</title>
        <authorList>
            <person name="Johnson R.C."/>
            <person name="Deming C."/>
            <person name="Conlan S."/>
            <person name="Zellmer C.J."/>
            <person name="Michelin A.V."/>
            <person name="Lee-Lin S."/>
            <person name="Thomas P.J."/>
            <person name="Park M."/>
            <person name="Weingarten R.A."/>
            <person name="Less J."/>
            <person name="Dekker J.P."/>
            <person name="Frank K.M."/>
            <person name="Musser K.A."/>
            <person name="Mcquiston J.R."/>
            <person name="Henderson D.K."/>
            <person name="Lau A.F."/>
            <person name="Palmore T.N."/>
            <person name="Segre J.A."/>
        </authorList>
    </citation>
    <scope>NUCLEOTIDE SEQUENCE [LARGE SCALE GENOMIC DNA]</scope>
    <source>
        <strain evidence="13 15">SK-NIH.Env10_0317</strain>
    </source>
</reference>
<evidence type="ECO:0000256" key="6">
    <source>
        <dbReference type="ARBA" id="ARBA00023136"/>
    </source>
</evidence>
<dbReference type="GO" id="GO:0009279">
    <property type="term" value="C:cell outer membrane"/>
    <property type="evidence" value="ECO:0007669"/>
    <property type="project" value="UniProtKB-SubCell"/>
</dbReference>
<organism evidence="12 14">
    <name type="scientific">Sphingomonas koreensis</name>
    <dbReference type="NCBI Taxonomy" id="93064"/>
    <lineage>
        <taxon>Bacteria</taxon>
        <taxon>Pseudomonadati</taxon>
        <taxon>Pseudomonadota</taxon>
        <taxon>Alphaproteobacteria</taxon>
        <taxon>Sphingomonadales</taxon>
        <taxon>Sphingomonadaceae</taxon>
        <taxon>Sphingomonas</taxon>
    </lineage>
</organism>
<comment type="similarity">
    <text evidence="8 9">Belongs to the TonB-dependent receptor family.</text>
</comment>
<dbReference type="PANTHER" id="PTHR47234">
    <property type="match status" value="1"/>
</dbReference>
<gene>
    <name evidence="12" type="ORF">BRX40_06400</name>
    <name evidence="13" type="ORF">CA257_11110</name>
</gene>
<dbReference type="Proteomes" id="UP000286681">
    <property type="component" value="Unassembled WGS sequence"/>
</dbReference>
<evidence type="ECO:0000313" key="14">
    <source>
        <dbReference type="Proteomes" id="UP000185161"/>
    </source>
</evidence>
<keyword evidence="5 9" id="KW-0798">TonB box</keyword>
<evidence type="ECO:0000256" key="5">
    <source>
        <dbReference type="ARBA" id="ARBA00023077"/>
    </source>
</evidence>
<evidence type="ECO:0000256" key="8">
    <source>
        <dbReference type="PROSITE-ProRule" id="PRU01360"/>
    </source>
</evidence>
<dbReference type="EMBL" id="QQWO01000008">
    <property type="protein sequence ID" value="RSV03131.1"/>
    <property type="molecule type" value="Genomic_DNA"/>
</dbReference>
<dbReference type="PROSITE" id="PS52016">
    <property type="entry name" value="TONB_DEPENDENT_REC_3"/>
    <property type="match status" value="1"/>
</dbReference>
<keyword evidence="12" id="KW-0675">Receptor</keyword>
<feature type="domain" description="TonB-dependent receptor plug" evidence="11">
    <location>
        <begin position="14"/>
        <end position="133"/>
    </location>
</feature>
<evidence type="ECO:0000256" key="2">
    <source>
        <dbReference type="ARBA" id="ARBA00022448"/>
    </source>
</evidence>
<dbReference type="CDD" id="cd01347">
    <property type="entry name" value="ligand_gated_channel"/>
    <property type="match status" value="1"/>
</dbReference>
<dbReference type="InterPro" id="IPR036942">
    <property type="entry name" value="Beta-barrel_TonB_sf"/>
</dbReference>
<dbReference type="AlphaFoldDB" id="A0A1L6JG07"/>
<dbReference type="KEGG" id="skr:BRX40_06400"/>
<comment type="subcellular location">
    <subcellularLocation>
        <location evidence="1 8">Cell outer membrane</location>
        <topology evidence="1 8">Multi-pass membrane protein</topology>
    </subcellularLocation>
</comment>
<sequence length="738" mass="79075">MTVTGTRIRGGVNPSPVVTLRADQIRQEGFADLGDAMRSVPQNFSGGQNPEVPAGNLLQAGIANQNATGGSSLNLRGLGPDATLTLLNGRRLSYSGVSQAFDISAIPVEAIDRVEIVPDGASAIYGSDAVGGVGNVILRRNFDGVAIGARYGGATNGGLTTFEYTATAGLNWTGGGLIFAYKNVAADPIYAQQRDYTDYLPDLATIYPKNDLRSGLISIHQSISNTIDVQIDAGRSVRRQRSQFFIGGTTQYYSIAPRTASFWVTPSVNIELSSNWKISLTGSFGEDSSDFFQTITSLASNATTTLYDYCFCNKLSNYELSAEGRLFDLPGGHARLALGAGYRINKFQQVVKAGAGVLELGGDEASRFAYAEINLPFIGEDSNVPGVRRLAVTAAIRGEHYDSFGRVTTPKVGLIYDPGSDFSIKGSWGKSFKAPTLYQTYLTATALLYPATVLGGSGYPAGATAIYIQGGNPDLKPERATTWTASLEYHPQAIPNLQGELSWFNIDYSDRVVFPFGNATQGLRDPIYAPFVEQSPTAESQSELLASAGSFINATGAPYNPNNVVAILHGRFSNIVRQRIKGIDVSGSYRIDVGPGQLVIRGSGSWIDSSQQLSQGQGYAQLAGTLYNPAKLRGRLGIVWNQHDLTLSTFGNYVSGVKDRASGIQGRSFTTFDATVRYTPGPKSGVLSGLELALTASNVFNRKPPFHTPSNTIYAIPYDPTNYSAVGRFLSFSVSNRW</sequence>
<reference evidence="12" key="1">
    <citation type="submission" date="2016-12" db="EMBL/GenBank/DDBJ databases">
        <title>Whole genome sequencing of Sphingomonas koreensis.</title>
        <authorList>
            <person name="Conlan S."/>
            <person name="Thomas P.J."/>
            <person name="Mullikin J."/>
            <person name="Palmore T.N."/>
            <person name="Frank K.M."/>
            <person name="Segre J.A."/>
        </authorList>
    </citation>
    <scope>NUCLEOTIDE SEQUENCE</scope>
    <source>
        <strain evidence="12">ABOJV</strain>
    </source>
</reference>
<dbReference type="STRING" id="93064.BRX40_06400"/>
<protein>
    <submittedName>
        <fullName evidence="12">TonB-dependent receptor</fullName>
    </submittedName>
</protein>
<evidence type="ECO:0000259" key="11">
    <source>
        <dbReference type="Pfam" id="PF07715"/>
    </source>
</evidence>
<dbReference type="InterPro" id="IPR012910">
    <property type="entry name" value="Plug_dom"/>
</dbReference>
<dbReference type="Pfam" id="PF07715">
    <property type="entry name" value="Plug"/>
    <property type="match status" value="1"/>
</dbReference>
<keyword evidence="14" id="KW-1185">Reference proteome</keyword>
<evidence type="ECO:0000313" key="15">
    <source>
        <dbReference type="Proteomes" id="UP000286681"/>
    </source>
</evidence>
<dbReference type="SUPFAM" id="SSF56935">
    <property type="entry name" value="Porins"/>
    <property type="match status" value="1"/>
</dbReference>
<dbReference type="InterPro" id="IPR000531">
    <property type="entry name" value="Beta-barrel_TonB"/>
</dbReference>
<dbReference type="Pfam" id="PF00593">
    <property type="entry name" value="TonB_dep_Rec_b-barrel"/>
    <property type="match status" value="1"/>
</dbReference>
<evidence type="ECO:0000313" key="12">
    <source>
        <dbReference type="EMBL" id="APR54854.1"/>
    </source>
</evidence>
<evidence type="ECO:0000256" key="4">
    <source>
        <dbReference type="ARBA" id="ARBA00022692"/>
    </source>
</evidence>
<keyword evidence="2 8" id="KW-0813">Transport</keyword>
<keyword evidence="3 8" id="KW-1134">Transmembrane beta strand</keyword>
<evidence type="ECO:0000256" key="3">
    <source>
        <dbReference type="ARBA" id="ARBA00022452"/>
    </source>
</evidence>
<dbReference type="EMBL" id="CP018820">
    <property type="protein sequence ID" value="APR54854.1"/>
    <property type="molecule type" value="Genomic_DNA"/>
</dbReference>
<dbReference type="Gene3D" id="2.170.130.10">
    <property type="entry name" value="TonB-dependent receptor, plug domain"/>
    <property type="match status" value="1"/>
</dbReference>
<dbReference type="Proteomes" id="UP000185161">
    <property type="component" value="Chromosome"/>
</dbReference>
<name>A0A1L6JG07_9SPHN</name>
<feature type="domain" description="TonB-dependent receptor-like beta-barrel" evidence="10">
    <location>
        <begin position="256"/>
        <end position="699"/>
    </location>
</feature>
<evidence type="ECO:0000313" key="13">
    <source>
        <dbReference type="EMBL" id="RSV03131.1"/>
    </source>
</evidence>
<dbReference type="InterPro" id="IPR039426">
    <property type="entry name" value="TonB-dep_rcpt-like"/>
</dbReference>